<dbReference type="SMART" id="SM00702">
    <property type="entry name" value="P4Hc"/>
    <property type="match status" value="1"/>
</dbReference>
<dbReference type="InterPro" id="IPR001006">
    <property type="entry name" value="Procol_lys_dOase"/>
</dbReference>
<dbReference type="PROSITE" id="PS51471">
    <property type="entry name" value="FE2OG_OXY"/>
    <property type="match status" value="1"/>
</dbReference>
<dbReference type="Proteomes" id="UP000242450">
    <property type="component" value="Chromosome 10"/>
</dbReference>
<evidence type="ECO:0000256" key="14">
    <source>
        <dbReference type="ARBA" id="ARBA00023180"/>
    </source>
</evidence>
<dbReference type="InterPro" id="IPR057589">
    <property type="entry name" value="GT_PLOD"/>
</dbReference>
<dbReference type="GO" id="GO:0033823">
    <property type="term" value="F:procollagen glucosyltransferase activity"/>
    <property type="evidence" value="ECO:0007669"/>
    <property type="project" value="TreeGrafter"/>
</dbReference>
<keyword evidence="11" id="KW-0560">Oxidoreductase</keyword>
<evidence type="ECO:0000256" key="10">
    <source>
        <dbReference type="ARBA" id="ARBA00022964"/>
    </source>
</evidence>
<evidence type="ECO:0000256" key="12">
    <source>
        <dbReference type="ARBA" id="ARBA00023004"/>
    </source>
</evidence>
<proteinExistence type="predicted"/>
<keyword evidence="9" id="KW-0847">Vitamin C</keyword>
<keyword evidence="14" id="KW-0325">Glycoprotein</keyword>
<dbReference type="PANTHER" id="PTHR10730">
    <property type="entry name" value="PROCOLLAGEN-LYSINE,2-OXOGLUTARATE 5-DIOXYGENASE/GLYCOSYLTRANSFERASE 25 FAMILY MEMBER"/>
    <property type="match status" value="1"/>
</dbReference>
<evidence type="ECO:0000256" key="4">
    <source>
        <dbReference type="ARBA" id="ARBA00004427"/>
    </source>
</evidence>
<dbReference type="EC" id="1.14.11.4" evidence="5"/>
<comment type="caution">
    <text evidence="18">The sequence shown here is derived from an EMBL/GenBank/DDBJ whole genome shotgun (WGS) entry which is preliminary data.</text>
</comment>
<dbReference type="SUPFAM" id="SSF53448">
    <property type="entry name" value="Nucleotide-diphospho-sugar transferases"/>
    <property type="match status" value="1"/>
</dbReference>
<dbReference type="InterPro" id="IPR029044">
    <property type="entry name" value="Nucleotide-diphossugar_trans"/>
</dbReference>
<name>A0A212CYF6_CEREH</name>
<feature type="domain" description="Fe2OG dioxygenase" evidence="17">
    <location>
        <begin position="825"/>
        <end position="916"/>
    </location>
</feature>
<feature type="chain" id="PRO_5013278933" description="procollagen-lysine 5-dioxygenase" evidence="16">
    <location>
        <begin position="34"/>
        <end position="916"/>
    </location>
</feature>
<keyword evidence="19" id="KW-1185">Reference proteome</keyword>
<evidence type="ECO:0000256" key="15">
    <source>
        <dbReference type="ARBA" id="ARBA00047930"/>
    </source>
</evidence>
<dbReference type="GO" id="GO:0005506">
    <property type="term" value="F:iron ion binding"/>
    <property type="evidence" value="ECO:0007669"/>
    <property type="project" value="InterPro"/>
</dbReference>
<evidence type="ECO:0000256" key="7">
    <source>
        <dbReference type="ARBA" id="ARBA00022729"/>
    </source>
</evidence>
<dbReference type="GO" id="GO:0005791">
    <property type="term" value="C:rough endoplasmic reticulum"/>
    <property type="evidence" value="ECO:0007669"/>
    <property type="project" value="UniProtKB-SubCell"/>
</dbReference>
<evidence type="ECO:0000256" key="6">
    <source>
        <dbReference type="ARBA" id="ARBA00022723"/>
    </source>
</evidence>
<organism evidence="18 19">
    <name type="scientific">Cervus elaphus hippelaphus</name>
    <name type="common">European red deer</name>
    <dbReference type="NCBI Taxonomy" id="46360"/>
    <lineage>
        <taxon>Eukaryota</taxon>
        <taxon>Metazoa</taxon>
        <taxon>Chordata</taxon>
        <taxon>Craniata</taxon>
        <taxon>Vertebrata</taxon>
        <taxon>Euteleostomi</taxon>
        <taxon>Mammalia</taxon>
        <taxon>Eutheria</taxon>
        <taxon>Laurasiatheria</taxon>
        <taxon>Artiodactyla</taxon>
        <taxon>Ruminantia</taxon>
        <taxon>Pecora</taxon>
        <taxon>Cervidae</taxon>
        <taxon>Cervinae</taxon>
        <taxon>Cervus</taxon>
    </lineage>
</organism>
<evidence type="ECO:0000313" key="19">
    <source>
        <dbReference type="Proteomes" id="UP000242450"/>
    </source>
</evidence>
<evidence type="ECO:0000256" key="8">
    <source>
        <dbReference type="ARBA" id="ARBA00022824"/>
    </source>
</evidence>
<dbReference type="AlphaFoldDB" id="A0A212CYF6"/>
<evidence type="ECO:0000256" key="16">
    <source>
        <dbReference type="SAM" id="SignalP"/>
    </source>
</evidence>
<evidence type="ECO:0000256" key="3">
    <source>
        <dbReference type="ARBA" id="ARBA00004367"/>
    </source>
</evidence>
<sequence>MQLGPLSAMASGRGLRPLLLLLLLLSPSPAASASDRPRGSDPVNPEKLLVITVATAKTEGYRRFLQSAEFFNYTVRTLGLGEEWRGGDVARTVGGGQKVRWLKKEMEKYAEREDMVIMFVDSYDVVLAGSPSELLKKFVQSGSRLLFSAESFCWPEWGLAEQYPEVGTGKRFLNSGGFIGFAPTIHQIVRQWKYKDDDDDQLFYTRLYLDPGLREKLGLSLDHKSRIFQNLNGALDEVVLKFGRNRVRIRNVAYDTLPVVVHGNGPTKVLQSCLPSAQPLPQSAPQVPPALPWDLPGPRRAGAGRASPCPCSPAPLWSLPPPPSPLAPASHRLCRQLQLNYLGNYVPNGWTPEGGCGFCNQDRRPLPGGQPPPRVLLAVFVEQPTPFLPRFLQRLLLLDYPPDRVTLFLHNNCSPTNLFSPHLQEVYHEPHIDDSWPQLQDHFSAVKLVGPEEALTPGEARDMAMDICRQDPKCEFYFSLDADTVLTNPQTLRILIEANRKVIAPMLSRHGKLWSNFWGALSPDEYYARSEDYVELVQRKRVGVWNVPYISQAYVIRGETLRTELPQREVFSGSDTDPDMAFCKSLRDKGIFLHLSNQHEFGRLLATSRYDTDHLHPDLWQIFDNPLDWKEQYIHENYSRALEGEGLVEQAYVIRGETLRTELPQREVFSGSDTDPDMAFCKSLRDKGIFLHLSNQHEFGRLLATSRYDTDHLHPDLWQIFDNPLDWKEQYIHENYSRALEGEGLVEQPCPDVYWFPLLSEQMCDELVEEMEHYGQWSGGRHENVPTVDIHMKQVGYEDQWLQLLRTYVGPMTESLFPGYHTKTRAVMNFVVRYRPDEQPSLRPHHDSSTFTLNVALNHKGLDYEGGGCRFLRYDCVISSPRKGWGLLHPGRLTHYHEGLPTTWGTRYIMVSFVDP</sequence>
<evidence type="ECO:0000256" key="9">
    <source>
        <dbReference type="ARBA" id="ARBA00022896"/>
    </source>
</evidence>
<keyword evidence="6" id="KW-0479">Metal-binding</keyword>
<protein>
    <recommendedName>
        <fullName evidence="5">procollagen-lysine 5-dioxygenase</fullName>
        <ecNumber evidence="5">1.14.11.4</ecNumber>
    </recommendedName>
</protein>
<dbReference type="InterPro" id="IPR006620">
    <property type="entry name" value="Pro_4_hyd_alph"/>
</dbReference>
<gene>
    <name evidence="18" type="ORF">Celaphus_00007224</name>
</gene>
<dbReference type="InterPro" id="IPR044861">
    <property type="entry name" value="IPNS-like_FE2OG_OXY"/>
</dbReference>
<keyword evidence="13" id="KW-0472">Membrane</keyword>
<evidence type="ECO:0000256" key="2">
    <source>
        <dbReference type="ARBA" id="ARBA00001961"/>
    </source>
</evidence>
<evidence type="ECO:0000313" key="18">
    <source>
        <dbReference type="EMBL" id="OWK11025.1"/>
    </source>
</evidence>
<dbReference type="OrthoDB" id="69177at2759"/>
<comment type="catalytic activity">
    <reaction evidence="15">
        <text>L-lysyl-[collagen] + 2-oxoglutarate + O2 = (5R)-5-hydroxy-L-lysyl-[collagen] + succinate + CO2</text>
        <dbReference type="Rhea" id="RHEA:16569"/>
        <dbReference type="Rhea" id="RHEA-COMP:12751"/>
        <dbReference type="Rhea" id="RHEA-COMP:12752"/>
        <dbReference type="ChEBI" id="CHEBI:15379"/>
        <dbReference type="ChEBI" id="CHEBI:16526"/>
        <dbReference type="ChEBI" id="CHEBI:16810"/>
        <dbReference type="ChEBI" id="CHEBI:29969"/>
        <dbReference type="ChEBI" id="CHEBI:30031"/>
        <dbReference type="ChEBI" id="CHEBI:133442"/>
        <dbReference type="EC" id="1.14.11.4"/>
    </reaction>
</comment>
<dbReference type="Pfam" id="PF25238">
    <property type="entry name" value="OGFOD2-like"/>
    <property type="match status" value="1"/>
</dbReference>
<dbReference type="PROSITE" id="PS01325">
    <property type="entry name" value="LYS_HYDROXYLASE"/>
    <property type="match status" value="1"/>
</dbReference>
<comment type="cofactor">
    <cofactor evidence="1">
        <name>Fe(2+)</name>
        <dbReference type="ChEBI" id="CHEBI:29033"/>
    </cofactor>
</comment>
<feature type="signal peptide" evidence="16">
    <location>
        <begin position="1"/>
        <end position="33"/>
    </location>
</feature>
<comment type="cofactor">
    <cofactor evidence="2">
        <name>L-ascorbate</name>
        <dbReference type="ChEBI" id="CHEBI:38290"/>
    </cofactor>
</comment>
<evidence type="ECO:0000256" key="5">
    <source>
        <dbReference type="ARBA" id="ARBA00012264"/>
    </source>
</evidence>
<reference evidence="18 19" key="1">
    <citation type="journal article" date="2018" name="Mol. Genet. Genomics">
        <title>The red deer Cervus elaphus genome CerEla1.0: sequencing, annotating, genes, and chromosomes.</title>
        <authorList>
            <person name="Bana N.A."/>
            <person name="Nyiri A."/>
            <person name="Nagy J."/>
            <person name="Frank K."/>
            <person name="Nagy T."/>
            <person name="Steger V."/>
            <person name="Schiller M."/>
            <person name="Lakatos P."/>
            <person name="Sugar L."/>
            <person name="Horn P."/>
            <person name="Barta E."/>
            <person name="Orosz L."/>
        </authorList>
    </citation>
    <scope>NUCLEOTIDE SEQUENCE [LARGE SCALE GENOMIC DNA]</scope>
    <source>
        <strain evidence="18">Hungarian</strain>
    </source>
</reference>
<evidence type="ECO:0000256" key="1">
    <source>
        <dbReference type="ARBA" id="ARBA00001954"/>
    </source>
</evidence>
<keyword evidence="8" id="KW-0256">Endoplasmic reticulum</keyword>
<dbReference type="CDD" id="cd23002">
    <property type="entry name" value="GT_LH3"/>
    <property type="match status" value="1"/>
</dbReference>
<accession>A0A212CYF6</accession>
<evidence type="ECO:0000259" key="17">
    <source>
        <dbReference type="PROSITE" id="PS51471"/>
    </source>
</evidence>
<dbReference type="GO" id="GO:0005789">
    <property type="term" value="C:endoplasmic reticulum membrane"/>
    <property type="evidence" value="ECO:0007669"/>
    <property type="project" value="UniProtKB-SubCell"/>
</dbReference>
<dbReference type="PANTHER" id="PTHR10730:SF7">
    <property type="entry name" value="MULTIFUNCTIONAL PROCOLLAGEN LYSINE HYDROXYLASE AND GLYCOSYLTRANSFERASE LH3"/>
    <property type="match status" value="1"/>
</dbReference>
<dbReference type="InterPro" id="IPR050757">
    <property type="entry name" value="Collagen_mod_GT25"/>
</dbReference>
<keyword evidence="10" id="KW-0223">Dioxygenase</keyword>
<comment type="subcellular location">
    <subcellularLocation>
        <location evidence="3">Endoplasmic reticulum membrane</location>
        <topology evidence="3">Peripheral membrane protein</topology>
        <orientation evidence="3">Lumenal side</orientation>
    </subcellularLocation>
    <subcellularLocation>
        <location evidence="4">Rough endoplasmic reticulum</location>
    </subcellularLocation>
</comment>
<keyword evidence="7 16" id="KW-0732">Signal</keyword>
<dbReference type="InterPro" id="IPR005123">
    <property type="entry name" value="Oxoglu/Fe-dep_dioxygenase_dom"/>
</dbReference>
<dbReference type="Gene3D" id="2.60.120.620">
    <property type="entry name" value="q2cbj1_9rhob like domain"/>
    <property type="match status" value="1"/>
</dbReference>
<dbReference type="GO" id="GO:0031418">
    <property type="term" value="F:L-ascorbic acid binding"/>
    <property type="evidence" value="ECO:0007669"/>
    <property type="project" value="UniProtKB-KW"/>
</dbReference>
<dbReference type="GO" id="GO:0008475">
    <property type="term" value="F:procollagen-lysine 5-dioxygenase activity"/>
    <property type="evidence" value="ECO:0007669"/>
    <property type="project" value="UniProtKB-EC"/>
</dbReference>
<evidence type="ECO:0000256" key="11">
    <source>
        <dbReference type="ARBA" id="ARBA00023002"/>
    </source>
</evidence>
<dbReference type="Pfam" id="PF03171">
    <property type="entry name" value="2OG-FeII_Oxy"/>
    <property type="match status" value="1"/>
</dbReference>
<dbReference type="FunFam" id="2.60.120.620:FF:000004">
    <property type="entry name" value="Procollagen-lysine,2-oxoglutarate 5-dioxygenase 2"/>
    <property type="match status" value="1"/>
</dbReference>
<keyword evidence="12" id="KW-0408">Iron</keyword>
<evidence type="ECO:0000256" key="13">
    <source>
        <dbReference type="ARBA" id="ARBA00023136"/>
    </source>
</evidence>
<dbReference type="EMBL" id="MKHE01000010">
    <property type="protein sequence ID" value="OWK11025.1"/>
    <property type="molecule type" value="Genomic_DNA"/>
</dbReference>
<dbReference type="Pfam" id="PF25342">
    <property type="entry name" value="GT_PLOD"/>
    <property type="match status" value="1"/>
</dbReference>